<gene>
    <name evidence="2" type="primary">metW</name>
    <name evidence="2" type="ORF">PITCH_A190049</name>
</gene>
<dbReference type="PANTHER" id="PTHR43591:SF24">
    <property type="entry name" value="2-METHOXY-6-POLYPRENYL-1,4-BENZOQUINOL METHYLASE, MITOCHONDRIAL"/>
    <property type="match status" value="1"/>
</dbReference>
<sequence length="261" mass="28796">MGTVFDKDTANIYQDWCRSSQGRAIDKSIEHMIVSLLDPSPGERVLDIGCGPGNHLLIFSKLGLNISGIDASAHMVCKTEERFGHCCTLKTGGAESLPFDDNEFDIAVLINSLEFFDDPLQALREAGRVANKKVFVGVINSLSWNGLLRRARGIFGDPLFGRSRFYNFWQMKSLIKQAYGPAPISWGCIKVVPSFVAELLPGQKDSGCQWHSPFGFFLGFAVTMLYRLRTDNLPIKVKSKKSGLSLIGARTMGTLKAGKKE</sequence>
<proteinExistence type="predicted"/>
<dbReference type="SUPFAM" id="SSF53335">
    <property type="entry name" value="S-adenosyl-L-methionine-dependent methyltransferases"/>
    <property type="match status" value="1"/>
</dbReference>
<accession>A0A445MVK4</accession>
<dbReference type="InterPro" id="IPR029063">
    <property type="entry name" value="SAM-dependent_MTases_sf"/>
</dbReference>
<dbReference type="Gene3D" id="3.40.50.150">
    <property type="entry name" value="Vaccinia Virus protein VP39"/>
    <property type="match status" value="1"/>
</dbReference>
<protein>
    <submittedName>
        <fullName evidence="2">Methionine biosynthesis protein MetW</fullName>
    </submittedName>
</protein>
<dbReference type="PANTHER" id="PTHR43591">
    <property type="entry name" value="METHYLTRANSFERASE"/>
    <property type="match status" value="1"/>
</dbReference>
<dbReference type="InterPro" id="IPR013216">
    <property type="entry name" value="Methyltransf_11"/>
</dbReference>
<reference evidence="2" key="1">
    <citation type="submission" date="2018-01" db="EMBL/GenBank/DDBJ databases">
        <authorList>
            <person name="Regsiter A."/>
            <person name="William W."/>
        </authorList>
    </citation>
    <scope>NUCLEOTIDE SEQUENCE</scope>
    <source>
        <strain evidence="2">TRIP AH-1</strain>
    </source>
</reference>
<dbReference type="GO" id="GO:0008757">
    <property type="term" value="F:S-adenosylmethionine-dependent methyltransferase activity"/>
    <property type="evidence" value="ECO:0007669"/>
    <property type="project" value="InterPro"/>
</dbReference>
<dbReference type="CDD" id="cd02440">
    <property type="entry name" value="AdoMet_MTases"/>
    <property type="match status" value="1"/>
</dbReference>
<organism evidence="2">
    <name type="scientific">uncultured Desulfobacterium sp</name>
    <dbReference type="NCBI Taxonomy" id="201089"/>
    <lineage>
        <taxon>Bacteria</taxon>
        <taxon>Pseudomonadati</taxon>
        <taxon>Thermodesulfobacteriota</taxon>
        <taxon>Desulfobacteria</taxon>
        <taxon>Desulfobacterales</taxon>
        <taxon>Desulfobacteriaceae</taxon>
        <taxon>Desulfobacterium</taxon>
        <taxon>environmental samples</taxon>
    </lineage>
</organism>
<name>A0A445MVK4_9BACT</name>
<dbReference type="Pfam" id="PF08241">
    <property type="entry name" value="Methyltransf_11"/>
    <property type="match status" value="1"/>
</dbReference>
<dbReference type="AlphaFoldDB" id="A0A445MVK4"/>
<evidence type="ECO:0000259" key="1">
    <source>
        <dbReference type="Pfam" id="PF08241"/>
    </source>
</evidence>
<evidence type="ECO:0000313" key="2">
    <source>
        <dbReference type="EMBL" id="SPD73473.1"/>
    </source>
</evidence>
<feature type="domain" description="Methyltransferase type 11" evidence="1">
    <location>
        <begin position="46"/>
        <end position="132"/>
    </location>
</feature>
<dbReference type="EMBL" id="OJIN01000101">
    <property type="protein sequence ID" value="SPD73473.1"/>
    <property type="molecule type" value="Genomic_DNA"/>
</dbReference>